<evidence type="ECO:0000256" key="2">
    <source>
        <dbReference type="ARBA" id="ARBA00023125"/>
    </source>
</evidence>
<evidence type="ECO:0000313" key="5">
    <source>
        <dbReference type="EMBL" id="XAH72638.1"/>
    </source>
</evidence>
<keyword evidence="6" id="KW-1185">Reference proteome</keyword>
<evidence type="ECO:0000259" key="4">
    <source>
        <dbReference type="PROSITE" id="PS50995"/>
    </source>
</evidence>
<sequence length="150" mass="17238">MQKARIPITKLTGGIYRNTLEYTNEVFKKYSLGSGTYPYLMILYNKEGISQNQISKELAVDKALSARVIKKLIDLGYVRKETNSKDSRAYCLYLTDKAKLIIPSMKEELAKWNGIMTQNLTEEEKDDITDLLSKVLGNIKIYRLENEESD</sequence>
<dbReference type="EMBL" id="CP146256">
    <property type="protein sequence ID" value="XAH72638.1"/>
    <property type="molecule type" value="Genomic_DNA"/>
</dbReference>
<reference evidence="5 6" key="1">
    <citation type="submission" date="2024-02" db="EMBL/GenBank/DDBJ databases">
        <title>Bacterial strain from lacustrine sediment.</title>
        <authorList>
            <person name="Petit C."/>
            <person name="Fadhlaoui K."/>
        </authorList>
    </citation>
    <scope>NUCLEOTIDE SEQUENCE [LARGE SCALE GENOMIC DNA]</scope>
    <source>
        <strain evidence="5 6">IPX-CK</strain>
    </source>
</reference>
<organism evidence="5 6">
    <name type="scientific">Kineothrix sedimenti</name>
    <dbReference type="NCBI Taxonomy" id="3123317"/>
    <lineage>
        <taxon>Bacteria</taxon>
        <taxon>Bacillati</taxon>
        <taxon>Bacillota</taxon>
        <taxon>Clostridia</taxon>
        <taxon>Lachnospirales</taxon>
        <taxon>Lachnospiraceae</taxon>
        <taxon>Kineothrix</taxon>
    </lineage>
</organism>
<evidence type="ECO:0000256" key="1">
    <source>
        <dbReference type="ARBA" id="ARBA00023015"/>
    </source>
</evidence>
<keyword evidence="1" id="KW-0805">Transcription regulation</keyword>
<dbReference type="Pfam" id="PF12802">
    <property type="entry name" value="MarR_2"/>
    <property type="match status" value="1"/>
</dbReference>
<feature type="domain" description="HTH marR-type" evidence="4">
    <location>
        <begin position="1"/>
        <end position="137"/>
    </location>
</feature>
<name>A0ABZ3EQZ9_9FIRM</name>
<protein>
    <submittedName>
        <fullName evidence="5">MarR family transcriptional regulator</fullName>
    </submittedName>
</protein>
<proteinExistence type="predicted"/>
<evidence type="ECO:0000313" key="6">
    <source>
        <dbReference type="Proteomes" id="UP001451571"/>
    </source>
</evidence>
<keyword evidence="3" id="KW-0804">Transcription</keyword>
<dbReference type="Proteomes" id="UP001451571">
    <property type="component" value="Chromosome"/>
</dbReference>
<dbReference type="SUPFAM" id="SSF46785">
    <property type="entry name" value="Winged helix' DNA-binding domain"/>
    <property type="match status" value="1"/>
</dbReference>
<dbReference type="PANTHER" id="PTHR42756:SF2">
    <property type="entry name" value="MARR FAMILY REGULATORY PROTEIN"/>
    <property type="match status" value="1"/>
</dbReference>
<accession>A0ABZ3EQZ9</accession>
<dbReference type="Gene3D" id="1.10.10.10">
    <property type="entry name" value="Winged helix-like DNA-binding domain superfamily/Winged helix DNA-binding domain"/>
    <property type="match status" value="1"/>
</dbReference>
<dbReference type="SMART" id="SM00347">
    <property type="entry name" value="HTH_MARR"/>
    <property type="match status" value="1"/>
</dbReference>
<dbReference type="PANTHER" id="PTHR42756">
    <property type="entry name" value="TRANSCRIPTIONAL REGULATOR, MARR"/>
    <property type="match status" value="1"/>
</dbReference>
<dbReference type="InterPro" id="IPR000835">
    <property type="entry name" value="HTH_MarR-typ"/>
</dbReference>
<dbReference type="InterPro" id="IPR036388">
    <property type="entry name" value="WH-like_DNA-bd_sf"/>
</dbReference>
<evidence type="ECO:0000256" key="3">
    <source>
        <dbReference type="ARBA" id="ARBA00023163"/>
    </source>
</evidence>
<keyword evidence="2" id="KW-0238">DNA-binding</keyword>
<gene>
    <name evidence="5" type="ORF">V6984_14095</name>
</gene>
<dbReference type="InterPro" id="IPR036390">
    <property type="entry name" value="WH_DNA-bd_sf"/>
</dbReference>
<dbReference type="PRINTS" id="PR00598">
    <property type="entry name" value="HTHMARR"/>
</dbReference>
<dbReference type="RefSeq" id="WP_342756252.1">
    <property type="nucleotide sequence ID" value="NZ_CP146256.1"/>
</dbReference>
<dbReference type="PROSITE" id="PS50995">
    <property type="entry name" value="HTH_MARR_2"/>
    <property type="match status" value="1"/>
</dbReference>